<dbReference type="SUPFAM" id="SSF143422">
    <property type="entry name" value="Transposase IS200-like"/>
    <property type="match status" value="1"/>
</dbReference>
<evidence type="ECO:0000313" key="2">
    <source>
        <dbReference type="EMBL" id="MBD9354540.1"/>
    </source>
</evidence>
<dbReference type="Proteomes" id="UP000652176">
    <property type="component" value="Unassembled WGS sequence"/>
</dbReference>
<dbReference type="InterPro" id="IPR002686">
    <property type="entry name" value="Transposase_17"/>
</dbReference>
<keyword evidence="3" id="KW-1185">Reference proteome</keyword>
<proteinExistence type="predicted"/>
<gene>
    <name evidence="2" type="ORF">IE877_01350</name>
</gene>
<accession>A0ABR9CV61</accession>
<dbReference type="SMART" id="SM01321">
    <property type="entry name" value="Y1_Tnp"/>
    <property type="match status" value="1"/>
</dbReference>
<reference evidence="2 3" key="1">
    <citation type="submission" date="2020-09" db="EMBL/GenBank/DDBJ databases">
        <title>Methylomonas albis sp. nov. and Methylomonas fluvii sp. nov.: Two cold-adapted methanotrophs from the River Elbe and an amended description of Methylovulum psychrotolerans strain Eb1.</title>
        <authorList>
            <person name="Bussmann I.K."/>
            <person name="Klings K.-W."/>
            <person name="Warnstedt J."/>
            <person name="Hoppert M."/>
            <person name="Saborowski A."/>
            <person name="Horn F."/>
            <person name="Liebner S."/>
        </authorList>
    </citation>
    <scope>NUCLEOTIDE SEQUENCE [LARGE SCALE GENOMIC DNA]</scope>
    <source>
        <strain evidence="2 3">EbA</strain>
    </source>
</reference>
<protein>
    <submittedName>
        <fullName evidence="2">Transposase</fullName>
    </submittedName>
</protein>
<evidence type="ECO:0000259" key="1">
    <source>
        <dbReference type="SMART" id="SM01321"/>
    </source>
</evidence>
<dbReference type="NCBIfam" id="NF047646">
    <property type="entry name" value="REP_Tyr_transpos"/>
    <property type="match status" value="1"/>
</dbReference>
<sequence>MQHVALLRHAFRTVRAERSFTMDAIVILPDHLHRVWTLPEGDANYSGRWRAIKSEFTRQLRATGMPLNRDHRGEHRLWQWRFWEHTIRDERDYRKVIGDGSKAC</sequence>
<evidence type="ECO:0000313" key="3">
    <source>
        <dbReference type="Proteomes" id="UP000652176"/>
    </source>
</evidence>
<feature type="domain" description="Transposase IS200-like" evidence="1">
    <location>
        <begin position="2"/>
        <end position="100"/>
    </location>
</feature>
<dbReference type="InterPro" id="IPR052715">
    <property type="entry name" value="RAYT_transposase"/>
</dbReference>
<comment type="caution">
    <text evidence="2">The sequence shown here is derived from an EMBL/GenBank/DDBJ whole genome shotgun (WGS) entry which is preliminary data.</text>
</comment>
<dbReference type="PANTHER" id="PTHR36966:SF1">
    <property type="entry name" value="REP-ASSOCIATED TYROSINE TRANSPOSASE"/>
    <property type="match status" value="1"/>
</dbReference>
<dbReference type="PANTHER" id="PTHR36966">
    <property type="entry name" value="REP-ASSOCIATED TYROSINE TRANSPOSASE"/>
    <property type="match status" value="1"/>
</dbReference>
<name>A0ABR9CV61_9GAMM</name>
<dbReference type="InterPro" id="IPR036515">
    <property type="entry name" value="Transposase_17_sf"/>
</dbReference>
<organism evidence="2 3">
    <name type="scientific">Methylomonas albis</name>
    <dbReference type="NCBI Taxonomy" id="1854563"/>
    <lineage>
        <taxon>Bacteria</taxon>
        <taxon>Pseudomonadati</taxon>
        <taxon>Pseudomonadota</taxon>
        <taxon>Gammaproteobacteria</taxon>
        <taxon>Methylococcales</taxon>
        <taxon>Methylococcaceae</taxon>
        <taxon>Methylomonas</taxon>
    </lineage>
</organism>
<dbReference type="EMBL" id="JACXSS010000001">
    <property type="protein sequence ID" value="MBD9354540.1"/>
    <property type="molecule type" value="Genomic_DNA"/>
</dbReference>
<dbReference type="Gene3D" id="3.30.70.1290">
    <property type="entry name" value="Transposase IS200-like"/>
    <property type="match status" value="1"/>
</dbReference>